<dbReference type="GO" id="GO:0005829">
    <property type="term" value="C:cytosol"/>
    <property type="evidence" value="ECO:0007669"/>
    <property type="project" value="TreeGrafter"/>
</dbReference>
<dbReference type="GO" id="GO:0006436">
    <property type="term" value="P:tryptophanyl-tRNA aminoacylation"/>
    <property type="evidence" value="ECO:0007669"/>
    <property type="project" value="UniProtKB-UniRule"/>
</dbReference>
<dbReference type="EMBL" id="OJIN01000117">
    <property type="protein sequence ID" value="SPD74099.1"/>
    <property type="molecule type" value="Genomic_DNA"/>
</dbReference>
<feature type="binding site" evidence="8">
    <location>
        <position position="189"/>
    </location>
    <ligand>
        <name>ATP</name>
        <dbReference type="ChEBI" id="CHEBI:30616"/>
    </ligand>
</feature>
<feature type="short sequence motif" description="'KMSKS' region" evidence="8">
    <location>
        <begin position="196"/>
        <end position="200"/>
    </location>
</feature>
<dbReference type="PANTHER" id="PTHR43766:SF1">
    <property type="entry name" value="TRYPTOPHAN--TRNA LIGASE, MITOCHONDRIAL"/>
    <property type="match status" value="1"/>
</dbReference>
<evidence type="ECO:0000256" key="7">
    <source>
        <dbReference type="ARBA" id="ARBA00049929"/>
    </source>
</evidence>
<evidence type="ECO:0000256" key="8">
    <source>
        <dbReference type="HAMAP-Rule" id="MF_00140"/>
    </source>
</evidence>
<dbReference type="NCBIfam" id="TIGR00233">
    <property type="entry name" value="trpS"/>
    <property type="match status" value="1"/>
</dbReference>
<keyword evidence="2 8" id="KW-0436">Ligase</keyword>
<dbReference type="InterPro" id="IPR050203">
    <property type="entry name" value="Trp-tRNA_synthetase"/>
</dbReference>
<feature type="short sequence motif" description="'HIGH' region" evidence="8">
    <location>
        <begin position="12"/>
        <end position="20"/>
    </location>
</feature>
<comment type="similarity">
    <text evidence="1 8 9">Belongs to the class-I aminoacyl-tRNA synthetase family.</text>
</comment>
<dbReference type="PROSITE" id="PS00178">
    <property type="entry name" value="AA_TRNA_LIGASE_I"/>
    <property type="match status" value="1"/>
</dbReference>
<dbReference type="AlphaFoldDB" id="A0A445MXG4"/>
<feature type="binding site" evidence="8">
    <location>
        <position position="138"/>
    </location>
    <ligand>
        <name>L-tryptophan</name>
        <dbReference type="ChEBI" id="CHEBI:57912"/>
    </ligand>
</feature>
<evidence type="ECO:0000256" key="3">
    <source>
        <dbReference type="ARBA" id="ARBA00022741"/>
    </source>
</evidence>
<comment type="subunit">
    <text evidence="8">Homodimer.</text>
</comment>
<accession>A0A445MXG4</accession>
<dbReference type="Gene3D" id="1.10.240.10">
    <property type="entry name" value="Tyrosyl-Transfer RNA Synthetase"/>
    <property type="match status" value="1"/>
</dbReference>
<dbReference type="HAMAP" id="MF_00140_B">
    <property type="entry name" value="Trp_tRNA_synth_B"/>
    <property type="match status" value="1"/>
</dbReference>
<proteinExistence type="inferred from homology"/>
<evidence type="ECO:0000313" key="10">
    <source>
        <dbReference type="EMBL" id="SPD74099.1"/>
    </source>
</evidence>
<dbReference type="InterPro" id="IPR024109">
    <property type="entry name" value="Trp-tRNA-ligase_bac-type"/>
</dbReference>
<protein>
    <recommendedName>
        <fullName evidence="8">Tryptophan--tRNA ligase</fullName>
        <ecNumber evidence="8">6.1.1.2</ecNumber>
    </recommendedName>
    <alternativeName>
        <fullName evidence="8">Tryptophanyl-tRNA synthetase</fullName>
        <shortName evidence="8">TrpRS</shortName>
    </alternativeName>
</protein>
<sequence length="329" mass="37590">MKKKRIVSGMRPTGKLHLGHVHGALINWKRLQEGFECFYFIADWHALTSEYANTQIIGESVNDIVIDWISVGLDPEQCTFFVQSQIKEHAELHLIFSMITPLAWLERNPTYKDQLKELSQKDLTTYGFLGYPVLQAADILMYKANGVPVGEDQAPHVELTREIARRFNHLYGRPLFPEPDTLLTPTSKLLGIDRRKMSKSYNNSISLSETDEDLYKKVGQMITDPQRMRRTDPGDPSVCNVYSFHEIYTEKDTVEKIAKECRSAGIGCVECKKIMAQGLNKWLEPVRDKRKALEADMKKVTEIISDGNSRARAIAVETMREVKELIKLA</sequence>
<dbReference type="EC" id="6.1.1.2" evidence="8"/>
<gene>
    <name evidence="8 10" type="primary">trpS</name>
    <name evidence="10" type="ORF">PITCH_A2030243</name>
</gene>
<dbReference type="InterPro" id="IPR014729">
    <property type="entry name" value="Rossmann-like_a/b/a_fold"/>
</dbReference>
<dbReference type="FunFam" id="1.10.240.10:FF:000005">
    <property type="entry name" value="Tryptophan--tRNA ligase"/>
    <property type="match status" value="1"/>
</dbReference>
<feature type="binding site" evidence="8">
    <location>
        <begin position="11"/>
        <end position="13"/>
    </location>
    <ligand>
        <name>ATP</name>
        <dbReference type="ChEBI" id="CHEBI:30616"/>
    </ligand>
</feature>
<dbReference type="GO" id="GO:0005524">
    <property type="term" value="F:ATP binding"/>
    <property type="evidence" value="ECO:0007669"/>
    <property type="project" value="UniProtKB-UniRule"/>
</dbReference>
<dbReference type="PRINTS" id="PR01039">
    <property type="entry name" value="TRNASYNTHTRP"/>
</dbReference>
<dbReference type="InterPro" id="IPR002305">
    <property type="entry name" value="aa-tRNA-synth_Ic"/>
</dbReference>
<dbReference type="Pfam" id="PF00579">
    <property type="entry name" value="tRNA-synt_1b"/>
    <property type="match status" value="1"/>
</dbReference>
<comment type="function">
    <text evidence="8">Catalyzes the attachment of tryptophan to tRNA(Trp).</text>
</comment>
<dbReference type="InterPro" id="IPR002306">
    <property type="entry name" value="Trp-tRNA-ligase"/>
</dbReference>
<organism evidence="10">
    <name type="scientific">uncultured Desulfobacterium sp</name>
    <dbReference type="NCBI Taxonomy" id="201089"/>
    <lineage>
        <taxon>Bacteria</taxon>
        <taxon>Pseudomonadati</taxon>
        <taxon>Thermodesulfobacteriota</taxon>
        <taxon>Desulfobacteria</taxon>
        <taxon>Desulfobacterales</taxon>
        <taxon>Desulfobacteriaceae</taxon>
        <taxon>Desulfobacterium</taxon>
        <taxon>environmental samples</taxon>
    </lineage>
</organism>
<reference evidence="10" key="1">
    <citation type="submission" date="2018-01" db="EMBL/GenBank/DDBJ databases">
        <authorList>
            <person name="Regsiter A."/>
            <person name="William W."/>
        </authorList>
    </citation>
    <scope>NUCLEOTIDE SEQUENCE</scope>
    <source>
        <strain evidence="10">TRIP AH-1</strain>
    </source>
</reference>
<keyword evidence="5 8" id="KW-0648">Protein biosynthesis</keyword>
<keyword evidence="3 8" id="KW-0547">Nucleotide-binding</keyword>
<dbReference type="GO" id="GO:0004830">
    <property type="term" value="F:tryptophan-tRNA ligase activity"/>
    <property type="evidence" value="ECO:0007669"/>
    <property type="project" value="UniProtKB-UniRule"/>
</dbReference>
<evidence type="ECO:0000256" key="5">
    <source>
        <dbReference type="ARBA" id="ARBA00022917"/>
    </source>
</evidence>
<feature type="binding site" evidence="8">
    <location>
        <begin position="19"/>
        <end position="20"/>
    </location>
    <ligand>
        <name>ATP</name>
        <dbReference type="ChEBI" id="CHEBI:30616"/>
    </ligand>
</feature>
<dbReference type="CDD" id="cd00806">
    <property type="entry name" value="TrpRS_core"/>
    <property type="match status" value="1"/>
</dbReference>
<feature type="binding site" evidence="8">
    <location>
        <begin position="150"/>
        <end position="152"/>
    </location>
    <ligand>
        <name>ATP</name>
        <dbReference type="ChEBI" id="CHEBI:30616"/>
    </ligand>
</feature>
<name>A0A445MXG4_9BACT</name>
<evidence type="ECO:0000256" key="9">
    <source>
        <dbReference type="RuleBase" id="RU363036"/>
    </source>
</evidence>
<evidence type="ECO:0000256" key="4">
    <source>
        <dbReference type="ARBA" id="ARBA00022840"/>
    </source>
</evidence>
<feature type="binding site" evidence="8">
    <location>
        <begin position="196"/>
        <end position="200"/>
    </location>
    <ligand>
        <name>ATP</name>
        <dbReference type="ChEBI" id="CHEBI:30616"/>
    </ligand>
</feature>
<keyword evidence="8" id="KW-0963">Cytoplasm</keyword>
<comment type="catalytic activity">
    <reaction evidence="7 8">
        <text>tRNA(Trp) + L-tryptophan + ATP = L-tryptophyl-tRNA(Trp) + AMP + diphosphate + H(+)</text>
        <dbReference type="Rhea" id="RHEA:24080"/>
        <dbReference type="Rhea" id="RHEA-COMP:9671"/>
        <dbReference type="Rhea" id="RHEA-COMP:9705"/>
        <dbReference type="ChEBI" id="CHEBI:15378"/>
        <dbReference type="ChEBI" id="CHEBI:30616"/>
        <dbReference type="ChEBI" id="CHEBI:33019"/>
        <dbReference type="ChEBI" id="CHEBI:57912"/>
        <dbReference type="ChEBI" id="CHEBI:78442"/>
        <dbReference type="ChEBI" id="CHEBI:78535"/>
        <dbReference type="ChEBI" id="CHEBI:456215"/>
        <dbReference type="EC" id="6.1.1.2"/>
    </reaction>
</comment>
<dbReference type="SUPFAM" id="SSF52374">
    <property type="entry name" value="Nucleotidylyl transferase"/>
    <property type="match status" value="1"/>
</dbReference>
<evidence type="ECO:0000256" key="6">
    <source>
        <dbReference type="ARBA" id="ARBA00023146"/>
    </source>
</evidence>
<comment type="subcellular location">
    <subcellularLocation>
        <location evidence="8">Cytoplasm</location>
    </subcellularLocation>
</comment>
<keyword evidence="6 8" id="KW-0030">Aminoacyl-tRNA synthetase</keyword>
<evidence type="ECO:0000256" key="2">
    <source>
        <dbReference type="ARBA" id="ARBA00022598"/>
    </source>
</evidence>
<dbReference type="InterPro" id="IPR001412">
    <property type="entry name" value="aa-tRNA-synth_I_CS"/>
</dbReference>
<keyword evidence="4 8" id="KW-0067">ATP-binding</keyword>
<dbReference type="Gene3D" id="3.40.50.620">
    <property type="entry name" value="HUPs"/>
    <property type="match status" value="1"/>
</dbReference>
<dbReference type="PANTHER" id="PTHR43766">
    <property type="entry name" value="TRYPTOPHAN--TRNA LIGASE, MITOCHONDRIAL"/>
    <property type="match status" value="1"/>
</dbReference>
<evidence type="ECO:0000256" key="1">
    <source>
        <dbReference type="ARBA" id="ARBA00005594"/>
    </source>
</evidence>